<name>A0A6G9H7S7_9ACTN</name>
<dbReference type="Gene3D" id="3.40.630.30">
    <property type="match status" value="1"/>
</dbReference>
<dbReference type="GO" id="GO:0030649">
    <property type="term" value="P:aminoglycoside antibiotic catabolic process"/>
    <property type="evidence" value="ECO:0007669"/>
    <property type="project" value="TreeGrafter"/>
</dbReference>
<dbReference type="InterPro" id="IPR016181">
    <property type="entry name" value="Acyl_CoA_acyltransferase"/>
</dbReference>
<dbReference type="Pfam" id="PF00583">
    <property type="entry name" value="Acetyltransf_1"/>
    <property type="match status" value="1"/>
</dbReference>
<organism evidence="2 3">
    <name type="scientific">Streptomyces liangshanensis</name>
    <dbReference type="NCBI Taxonomy" id="2717324"/>
    <lineage>
        <taxon>Bacteria</taxon>
        <taxon>Bacillati</taxon>
        <taxon>Actinomycetota</taxon>
        <taxon>Actinomycetes</taxon>
        <taxon>Kitasatosporales</taxon>
        <taxon>Streptomycetaceae</taxon>
        <taxon>Streptomyces</taxon>
    </lineage>
</organism>
<dbReference type="RefSeq" id="WP_167035197.1">
    <property type="nucleotide sequence ID" value="NZ_CP050177.1"/>
</dbReference>
<evidence type="ECO:0000313" key="2">
    <source>
        <dbReference type="EMBL" id="QIQ06271.1"/>
    </source>
</evidence>
<dbReference type="PANTHER" id="PTHR37817:SF1">
    <property type="entry name" value="N-ACETYLTRANSFERASE EIS"/>
    <property type="match status" value="1"/>
</dbReference>
<dbReference type="GO" id="GO:0034069">
    <property type="term" value="F:aminoglycoside N-acetyltransferase activity"/>
    <property type="evidence" value="ECO:0007669"/>
    <property type="project" value="TreeGrafter"/>
</dbReference>
<evidence type="ECO:0000313" key="3">
    <source>
        <dbReference type="Proteomes" id="UP000501179"/>
    </source>
</evidence>
<evidence type="ECO:0000259" key="1">
    <source>
        <dbReference type="PROSITE" id="PS51186"/>
    </source>
</evidence>
<feature type="domain" description="N-acetyltransferase" evidence="1">
    <location>
        <begin position="122"/>
        <end position="259"/>
    </location>
</feature>
<dbReference type="SUPFAM" id="SSF55729">
    <property type="entry name" value="Acyl-CoA N-acyltransferases (Nat)"/>
    <property type="match status" value="1"/>
</dbReference>
<dbReference type="InterPro" id="IPR051554">
    <property type="entry name" value="Acetyltransferase_Eis"/>
</dbReference>
<keyword evidence="3" id="KW-1185">Reference proteome</keyword>
<reference evidence="2 3" key="1">
    <citation type="submission" date="2020-03" db="EMBL/GenBank/DDBJ databases">
        <title>A novel species.</title>
        <authorList>
            <person name="Gao J."/>
        </authorList>
    </citation>
    <scope>NUCLEOTIDE SEQUENCE [LARGE SCALE GENOMIC DNA]</scope>
    <source>
        <strain evidence="2 3">QMT-12</strain>
    </source>
</reference>
<gene>
    <name evidence="2" type="ORF">HA039_31700</name>
</gene>
<dbReference type="CDD" id="cd04301">
    <property type="entry name" value="NAT_SF"/>
    <property type="match status" value="1"/>
</dbReference>
<dbReference type="InterPro" id="IPR000182">
    <property type="entry name" value="GNAT_dom"/>
</dbReference>
<proteinExistence type="predicted"/>
<dbReference type="PROSITE" id="PS51186">
    <property type="entry name" value="GNAT"/>
    <property type="match status" value="1"/>
</dbReference>
<dbReference type="KEGG" id="slia:HA039_31700"/>
<protein>
    <submittedName>
        <fullName evidence="2">GNAT family N-acetyltransferase</fullName>
    </submittedName>
</protein>
<keyword evidence="2" id="KW-0808">Transferase</keyword>
<dbReference type="AlphaFoldDB" id="A0A6G9H7S7"/>
<dbReference type="Proteomes" id="UP000501179">
    <property type="component" value="Chromosome"/>
</dbReference>
<dbReference type="EMBL" id="CP050177">
    <property type="protein sequence ID" value="QIQ06271.1"/>
    <property type="molecule type" value="Genomic_DNA"/>
</dbReference>
<dbReference type="PANTHER" id="PTHR37817">
    <property type="entry name" value="N-ACETYLTRANSFERASE EIS"/>
    <property type="match status" value="1"/>
</dbReference>
<accession>A0A6G9H7S7</accession>
<sequence>MSVVESIHDSAPQFANSRDYYFGYGDKKRSDDPEFMIYRSHLMKPRRNGVLRYTRGPGELDAAIARAHAELDPVPWLWWVGADSSAGLADHLLARGAAQVGVLPLMAADIDRLDTPAAPPGVRVEEVNGPRELAAWVASYSPSFGLTPEQVTGNQANEAHRADEPGSLVRFAAWLDGRVVGTSALLDRHGVAGVYVVSTEPAYRGRGIGAFLTLVALRAGRERGLRIGTLQASADGERLYSRMGFETVAHYRQFQLPRL</sequence>